<gene>
    <name evidence="8" type="ORF">ACFS6H_09535</name>
</gene>
<feature type="domain" description="PKD" evidence="7">
    <location>
        <begin position="1312"/>
        <end position="1360"/>
    </location>
</feature>
<evidence type="ECO:0000259" key="7">
    <source>
        <dbReference type="PROSITE" id="PS50093"/>
    </source>
</evidence>
<evidence type="ECO:0000256" key="6">
    <source>
        <dbReference type="SAM" id="SignalP"/>
    </source>
</evidence>
<evidence type="ECO:0000256" key="1">
    <source>
        <dbReference type="ARBA" id="ARBA00004141"/>
    </source>
</evidence>
<feature type="domain" description="PKD" evidence="7">
    <location>
        <begin position="1142"/>
        <end position="1194"/>
    </location>
</feature>
<keyword evidence="6" id="KW-0732">Signal</keyword>
<comment type="subcellular location">
    <subcellularLocation>
        <location evidence="1">Membrane</location>
        <topology evidence="1">Multi-pass membrane protein</topology>
    </subcellularLocation>
</comment>
<evidence type="ECO:0000256" key="4">
    <source>
        <dbReference type="ARBA" id="ARBA00022989"/>
    </source>
</evidence>
<dbReference type="NCBIfam" id="TIGR04131">
    <property type="entry name" value="Bac_Flav_CTERM"/>
    <property type="match status" value="1"/>
</dbReference>
<dbReference type="InterPro" id="IPR022409">
    <property type="entry name" value="PKD/Chitinase_dom"/>
</dbReference>
<feature type="domain" description="PKD" evidence="7">
    <location>
        <begin position="114"/>
        <end position="182"/>
    </location>
</feature>
<dbReference type="Gene3D" id="2.60.40.10">
    <property type="entry name" value="Immunoglobulins"/>
    <property type="match status" value="18"/>
</dbReference>
<feature type="domain" description="PKD" evidence="7">
    <location>
        <begin position="868"/>
        <end position="933"/>
    </location>
</feature>
<accession>A0ABW6A3R1</accession>
<dbReference type="Proteomes" id="UP001597511">
    <property type="component" value="Unassembled WGS sequence"/>
</dbReference>
<feature type="domain" description="PKD" evidence="7">
    <location>
        <begin position="1044"/>
        <end position="1091"/>
    </location>
</feature>
<dbReference type="InterPro" id="IPR000601">
    <property type="entry name" value="PKD_dom"/>
</dbReference>
<feature type="domain" description="PKD" evidence="7">
    <location>
        <begin position="1392"/>
        <end position="1445"/>
    </location>
</feature>
<evidence type="ECO:0000256" key="2">
    <source>
        <dbReference type="ARBA" id="ARBA00022692"/>
    </source>
</evidence>
<organism evidence="8 9">
    <name type="scientific">Terrimonas rubra</name>
    <dbReference type="NCBI Taxonomy" id="1035890"/>
    <lineage>
        <taxon>Bacteria</taxon>
        <taxon>Pseudomonadati</taxon>
        <taxon>Bacteroidota</taxon>
        <taxon>Chitinophagia</taxon>
        <taxon>Chitinophagales</taxon>
        <taxon>Chitinophagaceae</taxon>
        <taxon>Terrimonas</taxon>
    </lineage>
</organism>
<reference evidence="9" key="1">
    <citation type="journal article" date="2019" name="Int. J. Syst. Evol. Microbiol.">
        <title>The Global Catalogue of Microorganisms (GCM) 10K type strain sequencing project: providing services to taxonomists for standard genome sequencing and annotation.</title>
        <authorList>
            <consortium name="The Broad Institute Genomics Platform"/>
            <consortium name="The Broad Institute Genome Sequencing Center for Infectious Disease"/>
            <person name="Wu L."/>
            <person name="Ma J."/>
        </authorList>
    </citation>
    <scope>NUCLEOTIDE SEQUENCE [LARGE SCALE GENOMIC DNA]</scope>
    <source>
        <strain evidence="9">KCTC 23299</strain>
    </source>
</reference>
<feature type="domain" description="PKD" evidence="7">
    <location>
        <begin position="783"/>
        <end position="815"/>
    </location>
</feature>
<dbReference type="Pfam" id="PF13585">
    <property type="entry name" value="CHU_C"/>
    <property type="match status" value="1"/>
</dbReference>
<keyword evidence="5" id="KW-0472">Membrane</keyword>
<keyword evidence="4" id="KW-1133">Transmembrane helix</keyword>
<protein>
    <submittedName>
        <fullName evidence="8">PKD domain-containing protein</fullName>
    </submittedName>
</protein>
<dbReference type="InterPro" id="IPR035986">
    <property type="entry name" value="PKD_dom_sf"/>
</dbReference>
<feature type="domain" description="PKD" evidence="7">
    <location>
        <begin position="31"/>
        <end position="110"/>
    </location>
</feature>
<dbReference type="PANTHER" id="PTHR46730">
    <property type="entry name" value="POLYCYSTIN-1"/>
    <property type="match status" value="1"/>
</dbReference>
<dbReference type="CDD" id="cd00146">
    <property type="entry name" value="PKD"/>
    <property type="match status" value="13"/>
</dbReference>
<proteinExistence type="predicted"/>
<evidence type="ECO:0000256" key="5">
    <source>
        <dbReference type="ARBA" id="ARBA00023136"/>
    </source>
</evidence>
<evidence type="ECO:0000256" key="3">
    <source>
        <dbReference type="ARBA" id="ARBA00022737"/>
    </source>
</evidence>
<dbReference type="SUPFAM" id="SSF49299">
    <property type="entry name" value="PKD domain"/>
    <property type="match status" value="17"/>
</dbReference>
<feature type="domain" description="PKD" evidence="7">
    <location>
        <begin position="201"/>
        <end position="280"/>
    </location>
</feature>
<comment type="caution">
    <text evidence="8">The sequence shown here is derived from an EMBL/GenBank/DDBJ whole genome shotgun (WGS) entry which is preliminary data.</text>
</comment>
<dbReference type="RefSeq" id="WP_386097680.1">
    <property type="nucleotide sequence ID" value="NZ_JBHUOZ010000002.1"/>
</dbReference>
<feature type="domain" description="PKD" evidence="7">
    <location>
        <begin position="583"/>
        <end position="655"/>
    </location>
</feature>
<feature type="domain" description="PKD" evidence="7">
    <location>
        <begin position="319"/>
        <end position="365"/>
    </location>
</feature>
<dbReference type="Pfam" id="PF00801">
    <property type="entry name" value="PKD"/>
    <property type="match status" value="2"/>
</dbReference>
<dbReference type="Pfam" id="PF18911">
    <property type="entry name" value="PKD_4"/>
    <property type="match status" value="10"/>
</dbReference>
<feature type="domain" description="PKD" evidence="7">
    <location>
        <begin position="397"/>
        <end position="438"/>
    </location>
</feature>
<dbReference type="InterPro" id="IPR013783">
    <property type="entry name" value="Ig-like_fold"/>
</dbReference>
<keyword evidence="9" id="KW-1185">Reference proteome</keyword>
<evidence type="ECO:0000313" key="8">
    <source>
        <dbReference type="EMBL" id="MFD2919948.1"/>
    </source>
</evidence>
<feature type="domain" description="PKD" evidence="7">
    <location>
        <begin position="489"/>
        <end position="551"/>
    </location>
</feature>
<dbReference type="SMART" id="SM00089">
    <property type="entry name" value="PKD"/>
    <property type="match status" value="17"/>
</dbReference>
<dbReference type="PROSITE" id="PS50093">
    <property type="entry name" value="PKD"/>
    <property type="match status" value="15"/>
</dbReference>
<name>A0ABW6A3R1_9BACT</name>
<feature type="signal peptide" evidence="6">
    <location>
        <begin position="1"/>
        <end position="30"/>
    </location>
</feature>
<dbReference type="InterPro" id="IPR026341">
    <property type="entry name" value="T9SS_type_B"/>
</dbReference>
<feature type="domain" description="PKD" evidence="7">
    <location>
        <begin position="966"/>
        <end position="1026"/>
    </location>
</feature>
<dbReference type="EMBL" id="JBHUOZ010000002">
    <property type="protein sequence ID" value="MFD2919948.1"/>
    <property type="molecule type" value="Genomic_DNA"/>
</dbReference>
<evidence type="ECO:0000313" key="9">
    <source>
        <dbReference type="Proteomes" id="UP001597511"/>
    </source>
</evidence>
<sequence length="1950" mass="208460">MTGFVKKYQQLLRFCLCTIICSLLVTGTYAQTAAFTIDNPSGCAPLSVNFTDISSGATVVSRSWNLGSGPISNTDPTVGANFNTPGTYTIQLTVNFSNGTTQTQQQTVTVHPKPVANFNASTLIGCATLPVNFTDASTTATGSITTWNWSFGAGSASTQNPSYSFTTNGQYTVSLFVENNWGCRSDAETRPNYITVHNRPSAAFTVDADASCTLPFTPTFTNNTTGSGTLTYAWDFGNGETSTDAVPVHSYTTPGVYTITLNANNGTNCNSNTASRTVYVGKPATPPVLSGPANLCVNTSGYFSFPATTPSNWLQNVSWDFGNGTVVNGSNGIYYTYPSPGTYTITATVRYRSGCEDIITTNVTVSPRPDITVSALPTAACQLPFSTTFTATATPLNPNYIYNWDFGDGNSQSGTGLSTIGHSYGSAGNYTVTVTVTDPDNPNAACNSRSTTMVVRTAIPAIDIYNYTPQSGCKPLFTTFNSYLNNLVTPIAGVQYTWNFGDGSPDYIVTPNNNYSTATHLYTTAGTFTVRVTAQTPEGCTTYDEVVVTVTDECPPGEGGGGGGGGGGFGNNGGSCANRLAYTFTANNVPGTTVYSWNFGDPASGAANEITGNNATITHTFSGPDTYTVTLTREITATGALVTTTRVITVTNEPIVPAFTASPIAVCPNGTVTFTPAGINADRVRSYTWNFGDGSPVTTINNTNPPLPALDGVTSHTYTATGTYTATLTIIDRLNCSTVSDNSIQIIVDGPTADFTADVLTSCDQNFDVRFTPTQTPIDPSVPIVRWIWNFGDGTNITQTSADPVTHSYNNSSYYRAYAVSLTVEDANGCRSDVVLKPDYIKAYRPQASFYASSPLRCNNYTVTFYNTSNAQGTPAAPNYKFTWNFGDGSAEVATNSNAAQTHTYAGDDEYTITLTVMDENGCTHTYTQNNYIRIVKPVADFEPGGSITQCAPISLGFVNLSETFGQPATYTWDFGNGGTGSTSATPQPVIYPVPNDYMVTLTVRSLGCESTISKPITVKGPRGNLIADVLPGCKPYTLNMQVTGSNISSYAWDFNDGTPVTPSATNHTISHVYNLAGIYNPNVILRSPEGCSFTLRPANNVIVDSVKAIFTADNTAFCDAGTVNFTNNSAVPSFSGFVNQTWNFGDGSSFTGANPPAHTYNSPGTYTVSLQTGSQYGCTDMAQTVIQVNSSPTVQITGPDNNCLTPGSSLQYEAVVNTTDMVTQYAWQLNGTPVGTNSASLNIDYRQPGIHQLLLTVTTDKDCSTTISRNIVIDSVVANFTIDENVFCGNGTVSFTNLSTVPGFSGFTAQTWNLGDGSPSFNGSTPPPHAYSIPNTYTINLAVASQYGCTDNLSKTVTVHPMPAAQIDGLDVNCLQPGSTLQYHAVINSIDPVTTYQWQLNGVTMGTNDPVFKVDYRQPGNHVLSLTVTTSNNCSITVTRNIIIDSVVARFTVDNHFHCATGEVLFTNTGSSAFPINSFTWNYDNGITPSLPLNGGSYTYPSPGEYYPSLLLATVNGCRDQYVLPQMIKVYTAPVVTISGEEEKCAQNELAFTASIQSEDQVISTVWRLNNTVISNTGQASYRFTQAGDYVLTFTVTTKHNCVEVITKNITIHPLPVPNATPQTATICEQTSIQLQAGDGVQYSWTPTQGIISGSDSPNPVVSPANTTKYYVTVTNQFNCIQKDSVLITVDRRVRLTHSDNQVICIGKSVQLQAAGNTNQFVWSPVTGLNNPNIPDPVAAPTQTTTYSVTGISQNVCPNETGHVLVVVGPYPTVDLGADVVINAGQEHIFNPTVSSDVEKYLWQPATGLSCTNCALPSFVADDDITYSLTVTNQYNCSTTDEVRVTVLCNKGAIYVPNAFTPNGDGKNDIFYIGKSFGVQEIKSFNIFNRWGELVFSRKNIRANDINSGWDGRIKGQPVETTTVFVYIIEAICNENLPVVIKGTVTLVK</sequence>
<feature type="chain" id="PRO_5047502918" evidence="6">
    <location>
        <begin position="31"/>
        <end position="1950"/>
    </location>
</feature>
<keyword evidence="3" id="KW-0677">Repeat</keyword>
<keyword evidence="2" id="KW-0812">Transmembrane</keyword>
<feature type="domain" description="PKD" evidence="7">
    <location>
        <begin position="655"/>
        <end position="740"/>
    </location>
</feature>
<dbReference type="PANTHER" id="PTHR46730:SF1">
    <property type="entry name" value="PLAT DOMAIN-CONTAINING PROTEIN"/>
    <property type="match status" value="1"/>
</dbReference>